<gene>
    <name evidence="2" type="ORF">CYLTODRAFT_121315</name>
</gene>
<feature type="compositionally biased region" description="Low complexity" evidence="1">
    <location>
        <begin position="59"/>
        <end position="69"/>
    </location>
</feature>
<accession>A0A0D7B076</accession>
<dbReference type="OrthoDB" id="2634326at2759"/>
<evidence type="ECO:0000256" key="1">
    <source>
        <dbReference type="SAM" id="MobiDB-lite"/>
    </source>
</evidence>
<sequence>MIHSQPLQNNPLLRLLLGSTALQFQAPLLGSKHTVRTQIQTYPLDMVMVTDNGRVVLTSQRGPRQQGRPRQSRQRRSPVVSQKRPAESSLVSSVAEMPKKRRTNKSKGPTRAALPPKSRFADVVNRLMPKSLEVWQRALTYCQRERTGREAPTFKGVKTEHLHLVFPDAAMLSSLQNERTQAEYLISFARLLPTLQWRADAIENAELDIVGIQSQVWREVLGLWQPRQEGSESAARRKQILQALSESAKASGLPNAPLDLPGLLQTPVVWNGVEILPSGASIAHPPPEPVCREMLWFMNEANFRIDFLALDYWVYDRTTDYGARGWTEEPLSPIDRRLRVIQLMEYWDGSVYPERIENIGFSSTNLSEVASASLAMAEVMKCWSKEASVSQKLRDSVVAFQYVVSAPTDASGGLSEGRVTRFTWDIACHYIETFLHVFARPPTLPRFLQPSLQLSM</sequence>
<feature type="region of interest" description="Disordered" evidence="1">
    <location>
        <begin position="57"/>
        <end position="116"/>
    </location>
</feature>
<evidence type="ECO:0000313" key="3">
    <source>
        <dbReference type="Proteomes" id="UP000054007"/>
    </source>
</evidence>
<reference evidence="2 3" key="1">
    <citation type="journal article" date="2015" name="Fungal Genet. Biol.">
        <title>Evolution of novel wood decay mechanisms in Agaricales revealed by the genome sequences of Fistulina hepatica and Cylindrobasidium torrendii.</title>
        <authorList>
            <person name="Floudas D."/>
            <person name="Held B.W."/>
            <person name="Riley R."/>
            <person name="Nagy L.G."/>
            <person name="Koehler G."/>
            <person name="Ransdell A.S."/>
            <person name="Younus H."/>
            <person name="Chow J."/>
            <person name="Chiniquy J."/>
            <person name="Lipzen A."/>
            <person name="Tritt A."/>
            <person name="Sun H."/>
            <person name="Haridas S."/>
            <person name="LaButti K."/>
            <person name="Ohm R.A."/>
            <person name="Kues U."/>
            <person name="Blanchette R.A."/>
            <person name="Grigoriev I.V."/>
            <person name="Minto R.E."/>
            <person name="Hibbett D.S."/>
        </authorList>
    </citation>
    <scope>NUCLEOTIDE SEQUENCE [LARGE SCALE GENOMIC DNA]</scope>
    <source>
        <strain evidence="2 3">FP15055 ss-10</strain>
    </source>
</reference>
<dbReference type="EMBL" id="KN880668">
    <property type="protein sequence ID" value="KIY63867.1"/>
    <property type="molecule type" value="Genomic_DNA"/>
</dbReference>
<name>A0A0D7B076_9AGAR</name>
<proteinExistence type="predicted"/>
<protein>
    <submittedName>
        <fullName evidence="2">Uncharacterized protein</fullName>
    </submittedName>
</protein>
<keyword evidence="3" id="KW-1185">Reference proteome</keyword>
<dbReference type="Proteomes" id="UP000054007">
    <property type="component" value="Unassembled WGS sequence"/>
</dbReference>
<dbReference type="AlphaFoldDB" id="A0A0D7B076"/>
<organism evidence="2 3">
    <name type="scientific">Cylindrobasidium torrendii FP15055 ss-10</name>
    <dbReference type="NCBI Taxonomy" id="1314674"/>
    <lineage>
        <taxon>Eukaryota</taxon>
        <taxon>Fungi</taxon>
        <taxon>Dikarya</taxon>
        <taxon>Basidiomycota</taxon>
        <taxon>Agaricomycotina</taxon>
        <taxon>Agaricomycetes</taxon>
        <taxon>Agaricomycetidae</taxon>
        <taxon>Agaricales</taxon>
        <taxon>Marasmiineae</taxon>
        <taxon>Physalacriaceae</taxon>
        <taxon>Cylindrobasidium</taxon>
    </lineage>
</organism>
<evidence type="ECO:0000313" key="2">
    <source>
        <dbReference type="EMBL" id="KIY63867.1"/>
    </source>
</evidence>